<dbReference type="EMBL" id="VDMD01000077">
    <property type="protein sequence ID" value="TRM56222.1"/>
    <property type="molecule type" value="Genomic_DNA"/>
</dbReference>
<keyword evidence="1" id="KW-0479">Metal-binding</keyword>
<protein>
    <recommendedName>
        <fullName evidence="5">MYND-type domain-containing protein</fullName>
    </recommendedName>
</protein>
<gene>
    <name evidence="6" type="ORF">BD626DRAFT_635971</name>
</gene>
<organism evidence="6 7">
    <name type="scientific">Schizophyllum amplum</name>
    <dbReference type="NCBI Taxonomy" id="97359"/>
    <lineage>
        <taxon>Eukaryota</taxon>
        <taxon>Fungi</taxon>
        <taxon>Dikarya</taxon>
        <taxon>Basidiomycota</taxon>
        <taxon>Agaricomycotina</taxon>
        <taxon>Agaricomycetes</taxon>
        <taxon>Agaricomycetidae</taxon>
        <taxon>Agaricales</taxon>
        <taxon>Schizophyllaceae</taxon>
        <taxon>Schizophyllum</taxon>
    </lineage>
</organism>
<evidence type="ECO:0000256" key="4">
    <source>
        <dbReference type="PROSITE-ProRule" id="PRU00134"/>
    </source>
</evidence>
<keyword evidence="2 4" id="KW-0863">Zinc-finger</keyword>
<evidence type="ECO:0000313" key="7">
    <source>
        <dbReference type="Proteomes" id="UP000320762"/>
    </source>
</evidence>
<evidence type="ECO:0000259" key="5">
    <source>
        <dbReference type="PROSITE" id="PS50865"/>
    </source>
</evidence>
<keyword evidence="3" id="KW-0862">Zinc</keyword>
<keyword evidence="7" id="KW-1185">Reference proteome</keyword>
<evidence type="ECO:0000256" key="2">
    <source>
        <dbReference type="ARBA" id="ARBA00022771"/>
    </source>
</evidence>
<sequence length="575" mass="65168">MTSLRVQVDDEIYDIVQEMVLLDDELEGAGETGITPLFIHERHPFAAFDHGPPQRSHEDARLSPQAPTIFAARRSLQHWCTLCSGIDSLQVPLDSVVFQILSGYVPVVLDWIDLLHPMNKNLQADLTTGGDHYMVCTDIIMLWDGILKLLSAPSARLDFLDSNRTVPYVVDIWVNLFRYVKADHDSTAALETVDRVLHVLEVVLEVLSQSTVKRVPDVVANAVAQSTRHSPRRLCRVVAQQAKVIRRSEDMIEARTLFSFGTALMTARSELRPTSCPREAVRSIVGTLDNYISLEWWDASYVLCQYLDALFCMTQDHRALEWAINADLFIVFARLLTKIPRTLPPLIDHALFGLGRAIYNGFSSWRVLHAFDKKNRDMLPRTRLAEAHPVLGAVITAYDARQGFLAPVRHLWKTMQRCGYKSCSKRDGLQRSEVRPCSCRLLSYCSITCQRRDWKEEHWQRCTSSSGWSTERDVFFVKYISLMYANKNKESVVAQARRIDPLRQHDLIIEVVHIEPTLSLNVRILEPVGVGATRSASLLAVWAEGKGTTARQFEINLNMLEASVDRESAGSVNKQ</sequence>
<feature type="domain" description="MYND-type" evidence="5">
    <location>
        <begin position="420"/>
        <end position="462"/>
    </location>
</feature>
<dbReference type="AlphaFoldDB" id="A0A550BUJ5"/>
<dbReference type="GO" id="GO:0008270">
    <property type="term" value="F:zinc ion binding"/>
    <property type="evidence" value="ECO:0007669"/>
    <property type="project" value="UniProtKB-KW"/>
</dbReference>
<evidence type="ECO:0000313" key="6">
    <source>
        <dbReference type="EMBL" id="TRM56222.1"/>
    </source>
</evidence>
<dbReference type="InterPro" id="IPR002893">
    <property type="entry name" value="Znf_MYND"/>
</dbReference>
<reference evidence="6 7" key="1">
    <citation type="journal article" date="2019" name="New Phytol.">
        <title>Comparative genomics reveals unique wood-decay strategies and fruiting body development in the Schizophyllaceae.</title>
        <authorList>
            <person name="Almasi E."/>
            <person name="Sahu N."/>
            <person name="Krizsan K."/>
            <person name="Balint B."/>
            <person name="Kovacs G.M."/>
            <person name="Kiss B."/>
            <person name="Cseklye J."/>
            <person name="Drula E."/>
            <person name="Henrissat B."/>
            <person name="Nagy I."/>
            <person name="Chovatia M."/>
            <person name="Adam C."/>
            <person name="LaButti K."/>
            <person name="Lipzen A."/>
            <person name="Riley R."/>
            <person name="Grigoriev I.V."/>
            <person name="Nagy L.G."/>
        </authorList>
    </citation>
    <scope>NUCLEOTIDE SEQUENCE [LARGE SCALE GENOMIC DNA]</scope>
    <source>
        <strain evidence="6 7">NL-1724</strain>
    </source>
</reference>
<dbReference type="PROSITE" id="PS50865">
    <property type="entry name" value="ZF_MYND_2"/>
    <property type="match status" value="1"/>
</dbReference>
<accession>A0A550BUJ5</accession>
<evidence type="ECO:0000256" key="3">
    <source>
        <dbReference type="ARBA" id="ARBA00022833"/>
    </source>
</evidence>
<name>A0A550BUJ5_9AGAR</name>
<dbReference type="Proteomes" id="UP000320762">
    <property type="component" value="Unassembled WGS sequence"/>
</dbReference>
<dbReference type="SUPFAM" id="SSF144232">
    <property type="entry name" value="HIT/MYND zinc finger-like"/>
    <property type="match status" value="1"/>
</dbReference>
<comment type="caution">
    <text evidence="6">The sequence shown here is derived from an EMBL/GenBank/DDBJ whole genome shotgun (WGS) entry which is preliminary data.</text>
</comment>
<proteinExistence type="predicted"/>
<evidence type="ECO:0000256" key="1">
    <source>
        <dbReference type="ARBA" id="ARBA00022723"/>
    </source>
</evidence>